<keyword evidence="5" id="KW-0686">Riboflavin biosynthesis</keyword>
<evidence type="ECO:0000313" key="12">
    <source>
        <dbReference type="EMBL" id="SEU23495.1"/>
    </source>
</evidence>
<dbReference type="Gene3D" id="2.40.30.20">
    <property type="match status" value="2"/>
</dbReference>
<comment type="caution">
    <text evidence="11">The sequence shown here is derived from an EMBL/GenBank/DDBJ whole genome shotgun (WGS) entry which is preliminary data.</text>
</comment>
<evidence type="ECO:0000256" key="9">
    <source>
        <dbReference type="PROSITE-ProRule" id="PRU00524"/>
    </source>
</evidence>
<dbReference type="NCBIfam" id="TIGR00187">
    <property type="entry name" value="ribE"/>
    <property type="match status" value="1"/>
</dbReference>
<gene>
    <name evidence="11" type="ORF">MFU01_30700</name>
    <name evidence="12" type="ORF">SAMN05443572_106545</name>
</gene>
<evidence type="ECO:0000313" key="13">
    <source>
        <dbReference type="Proteomes" id="UP000183760"/>
    </source>
</evidence>
<evidence type="ECO:0000313" key="14">
    <source>
        <dbReference type="Proteomes" id="UP000321514"/>
    </source>
</evidence>
<feature type="repeat" description="Lumazine-binding" evidence="9">
    <location>
        <begin position="1"/>
        <end position="95"/>
    </location>
</feature>
<comment type="pathway">
    <text evidence="2">Cofactor biosynthesis; riboflavin biosynthesis; riboflavin from 2-hydroxy-3-oxobutyl phosphate and 5-amino-6-(D-ribitylamino)uracil: step 2/2.</text>
</comment>
<keyword evidence="7" id="KW-0677">Repeat</keyword>
<organism evidence="11 14">
    <name type="scientific">Myxococcus fulvus</name>
    <dbReference type="NCBI Taxonomy" id="33"/>
    <lineage>
        <taxon>Bacteria</taxon>
        <taxon>Pseudomonadati</taxon>
        <taxon>Myxococcota</taxon>
        <taxon>Myxococcia</taxon>
        <taxon>Myxococcales</taxon>
        <taxon>Cystobacterineae</taxon>
        <taxon>Myxococcaceae</taxon>
        <taxon>Myxococcus</taxon>
    </lineage>
</organism>
<feature type="domain" description="Lumazine-binding" evidence="10">
    <location>
        <begin position="1"/>
        <end position="95"/>
    </location>
</feature>
<dbReference type="OrthoDB" id="9788537at2"/>
<evidence type="ECO:0000256" key="4">
    <source>
        <dbReference type="ARBA" id="ARBA00013950"/>
    </source>
</evidence>
<dbReference type="PANTHER" id="PTHR21098:SF0">
    <property type="entry name" value="RIBOFLAVIN SYNTHASE"/>
    <property type="match status" value="1"/>
</dbReference>
<comment type="function">
    <text evidence="1">Catalyzes the dismutation of two molecules of 6,7-dimethyl-8-ribityllumazine, resulting in the formation of riboflavin and 5-amino-6-(D-ribitylamino)uracil.</text>
</comment>
<dbReference type="EMBL" id="FOIB01000006">
    <property type="protein sequence ID" value="SEU23495.1"/>
    <property type="molecule type" value="Genomic_DNA"/>
</dbReference>
<dbReference type="InterPro" id="IPR023366">
    <property type="entry name" value="ATP_synth_asu-like_sf"/>
</dbReference>
<keyword evidence="6" id="KW-0808">Transferase</keyword>
<evidence type="ECO:0000256" key="6">
    <source>
        <dbReference type="ARBA" id="ARBA00022679"/>
    </source>
</evidence>
<dbReference type="PANTHER" id="PTHR21098">
    <property type="entry name" value="RIBOFLAVIN SYNTHASE ALPHA CHAIN"/>
    <property type="match status" value="1"/>
</dbReference>
<dbReference type="Proteomes" id="UP000183760">
    <property type="component" value="Unassembled WGS sequence"/>
</dbReference>
<accession>A0A511T349</accession>
<dbReference type="NCBIfam" id="NF006767">
    <property type="entry name" value="PRK09289.1"/>
    <property type="match status" value="1"/>
</dbReference>
<evidence type="ECO:0000256" key="7">
    <source>
        <dbReference type="ARBA" id="ARBA00022737"/>
    </source>
</evidence>
<dbReference type="SUPFAM" id="SSF63380">
    <property type="entry name" value="Riboflavin synthase domain-like"/>
    <property type="match status" value="2"/>
</dbReference>
<feature type="domain" description="Lumazine-binding" evidence="10">
    <location>
        <begin position="96"/>
        <end position="192"/>
    </location>
</feature>
<dbReference type="AlphaFoldDB" id="A0A511T349"/>
<reference evidence="12 13" key="1">
    <citation type="submission" date="2016-10" db="EMBL/GenBank/DDBJ databases">
        <authorList>
            <person name="Varghese N."/>
            <person name="Submissions S."/>
        </authorList>
    </citation>
    <scope>NUCLEOTIDE SEQUENCE [LARGE SCALE GENOMIC DNA]</scope>
    <source>
        <strain evidence="12 13">DSM 16525</strain>
    </source>
</reference>
<evidence type="ECO:0000313" key="11">
    <source>
        <dbReference type="EMBL" id="GEN08033.1"/>
    </source>
</evidence>
<dbReference type="GO" id="GO:0004746">
    <property type="term" value="F:riboflavin synthase activity"/>
    <property type="evidence" value="ECO:0007669"/>
    <property type="project" value="UniProtKB-UniRule"/>
</dbReference>
<evidence type="ECO:0000256" key="8">
    <source>
        <dbReference type="NCBIfam" id="TIGR00187"/>
    </source>
</evidence>
<dbReference type="PROSITE" id="PS51177">
    <property type="entry name" value="LUMAZINE_BIND"/>
    <property type="match status" value="2"/>
</dbReference>
<reference evidence="11 14" key="2">
    <citation type="submission" date="2019-07" db="EMBL/GenBank/DDBJ databases">
        <title>Whole genome shotgun sequence of Myxococcus fulvus NBRC 100333.</title>
        <authorList>
            <person name="Hosoyama A."/>
            <person name="Uohara A."/>
            <person name="Ohji S."/>
            <person name="Ichikawa N."/>
        </authorList>
    </citation>
    <scope>NUCLEOTIDE SEQUENCE [LARGE SCALE GENOMIC DNA]</scope>
    <source>
        <strain evidence="11 14">NBRC 100333</strain>
    </source>
</reference>
<feature type="repeat" description="Lumazine-binding" evidence="9">
    <location>
        <begin position="96"/>
        <end position="192"/>
    </location>
</feature>
<dbReference type="CDD" id="cd00402">
    <property type="entry name" value="Riboflavin_synthase_like"/>
    <property type="match status" value="1"/>
</dbReference>
<sequence length="219" mass="23004">MFTGLIQDIGRVERVIPGGMTDLWIRTALGASGFALGESIAVDGACLTVVERSGDTFRVQVAPESLRRTTLDGVRPGDRVNLERALALGDRLGGHLVSGHVDQVSSVLETYPEGGSWVMVFGLPESLAPYFIEKGSVAIDGISLTVNSVGADRFGVQLIPETQERTTLRAKAVGARVNLEADPIGKYVARLFSLQRGQVGASPGGVTEAAVRAAGFGTP</sequence>
<dbReference type="InterPro" id="IPR026017">
    <property type="entry name" value="Lumazine-bd_dom"/>
</dbReference>
<dbReference type="RefSeq" id="WP_074956544.1">
    <property type="nucleotide sequence ID" value="NZ_BJXR01000027.1"/>
</dbReference>
<proteinExistence type="predicted"/>
<protein>
    <recommendedName>
        <fullName evidence="4 8">Riboflavin synthase</fullName>
        <ecNumber evidence="3 8">2.5.1.9</ecNumber>
    </recommendedName>
</protein>
<dbReference type="Pfam" id="PF00677">
    <property type="entry name" value="Lum_binding"/>
    <property type="match status" value="2"/>
</dbReference>
<dbReference type="GO" id="GO:0009231">
    <property type="term" value="P:riboflavin biosynthetic process"/>
    <property type="evidence" value="ECO:0007669"/>
    <property type="project" value="UniProtKB-KW"/>
</dbReference>
<dbReference type="InterPro" id="IPR001783">
    <property type="entry name" value="Lumazine-bd"/>
</dbReference>
<name>A0A511T349_MYXFU</name>
<evidence type="ECO:0000256" key="1">
    <source>
        <dbReference type="ARBA" id="ARBA00002803"/>
    </source>
</evidence>
<evidence type="ECO:0000256" key="2">
    <source>
        <dbReference type="ARBA" id="ARBA00004887"/>
    </source>
</evidence>
<dbReference type="EC" id="2.5.1.9" evidence="3 8"/>
<evidence type="ECO:0000256" key="5">
    <source>
        <dbReference type="ARBA" id="ARBA00022619"/>
    </source>
</evidence>
<evidence type="ECO:0000256" key="3">
    <source>
        <dbReference type="ARBA" id="ARBA00012827"/>
    </source>
</evidence>
<dbReference type="STRING" id="1334629.MFUL124B02_28650"/>
<dbReference type="Proteomes" id="UP000321514">
    <property type="component" value="Unassembled WGS sequence"/>
</dbReference>
<evidence type="ECO:0000259" key="10">
    <source>
        <dbReference type="PROSITE" id="PS51177"/>
    </source>
</evidence>
<dbReference type="FunFam" id="2.40.30.20:FF:000004">
    <property type="entry name" value="Riboflavin synthase, alpha subunit"/>
    <property type="match status" value="1"/>
</dbReference>
<keyword evidence="13" id="KW-1185">Reference proteome</keyword>
<dbReference type="InterPro" id="IPR017938">
    <property type="entry name" value="Riboflavin_synthase-like_b-brl"/>
</dbReference>
<dbReference type="PIRSF" id="PIRSF000498">
    <property type="entry name" value="Riboflavin_syn_A"/>
    <property type="match status" value="1"/>
</dbReference>
<dbReference type="EMBL" id="BJXR01000027">
    <property type="protein sequence ID" value="GEN08033.1"/>
    <property type="molecule type" value="Genomic_DNA"/>
</dbReference>